<dbReference type="Proteomes" id="UP001046870">
    <property type="component" value="Chromosome 19"/>
</dbReference>
<evidence type="ECO:0000313" key="4">
    <source>
        <dbReference type="EMBL" id="KAG7459853.1"/>
    </source>
</evidence>
<feature type="region of interest" description="Disordered" evidence="3">
    <location>
        <begin position="1"/>
        <end position="30"/>
    </location>
</feature>
<keyword evidence="2" id="KW-0053">Apoptosis</keyword>
<keyword evidence="5" id="KW-1185">Reference proteome</keyword>
<feature type="compositionally biased region" description="Basic residues" evidence="3">
    <location>
        <begin position="191"/>
        <end position="200"/>
    </location>
</feature>
<dbReference type="GO" id="GO:0006915">
    <property type="term" value="P:apoptotic process"/>
    <property type="evidence" value="ECO:0007669"/>
    <property type="project" value="UniProtKB-KW"/>
</dbReference>
<accession>A0A9D3PH08</accession>
<evidence type="ECO:0000256" key="1">
    <source>
        <dbReference type="ARBA" id="ARBA00022553"/>
    </source>
</evidence>
<dbReference type="InterPro" id="IPR036834">
    <property type="entry name" value="Bcl-2-like_sf"/>
</dbReference>
<dbReference type="Gene3D" id="1.10.437.10">
    <property type="entry name" value="Blc2-like"/>
    <property type="match status" value="1"/>
</dbReference>
<evidence type="ECO:0008006" key="6">
    <source>
        <dbReference type="Google" id="ProtNLM"/>
    </source>
</evidence>
<feature type="compositionally biased region" description="Polar residues" evidence="3">
    <location>
        <begin position="130"/>
        <end position="141"/>
    </location>
</feature>
<protein>
    <recommendedName>
        <fullName evidence="6">Bcl-2-like protein 12</fullName>
    </recommendedName>
</protein>
<feature type="region of interest" description="Disordered" evidence="3">
    <location>
        <begin position="61"/>
        <end position="248"/>
    </location>
</feature>
<name>A0A9D3PH08_MEGAT</name>
<evidence type="ECO:0000256" key="2">
    <source>
        <dbReference type="ARBA" id="ARBA00022703"/>
    </source>
</evidence>
<evidence type="ECO:0000313" key="5">
    <source>
        <dbReference type="Proteomes" id="UP001046870"/>
    </source>
</evidence>
<proteinExistence type="predicted"/>
<dbReference type="GO" id="GO:2001236">
    <property type="term" value="P:regulation of extrinsic apoptotic signaling pathway"/>
    <property type="evidence" value="ECO:0007669"/>
    <property type="project" value="TreeGrafter"/>
</dbReference>
<sequence>MSRIDHLDGKGHSNVCRGSSPFPCPPSPTPSVSLTEIKADTRLVLGAFLRHSLSLTEAQRPGRVGGAYKDPNKFSASAKAGQKKAKDGEGSVDEHASAVEKKHSFKDLVKKRLKARPSTLRHSQKDTLKTDSSLGPTQADSADSADEGNQPDPSKMGLPGKPNSIRRIQAESLSPYSSTSEEVSEGEEEKKKKKKKKKKSPFSTLVHRLKLSKKESENKQDSHSKRPTSLSIGDRKDTAESVISPGHPPEFYEEVAETLEKIAQKHSVKRRDPSPACSPDANDKEALVQQLVQVLSMQGDAINKKIQSSPFLRSSLTRLSYPSFVKLVDSFASHTEAPVPVPASPTLSRVAMTMEVSRRVITATGTQRIRGFAERYMENFAPWVKSKGGWENIVQLDEVLECD</sequence>
<feature type="compositionally biased region" description="Basic and acidic residues" evidence="3">
    <location>
        <begin position="212"/>
        <end position="224"/>
    </location>
</feature>
<gene>
    <name evidence="4" type="ORF">MATL_G00215110</name>
</gene>
<reference evidence="4" key="1">
    <citation type="submission" date="2021-01" db="EMBL/GenBank/DDBJ databases">
        <authorList>
            <person name="Zahm M."/>
            <person name="Roques C."/>
            <person name="Cabau C."/>
            <person name="Klopp C."/>
            <person name="Donnadieu C."/>
            <person name="Jouanno E."/>
            <person name="Lampietro C."/>
            <person name="Louis A."/>
            <person name="Herpin A."/>
            <person name="Echchiki A."/>
            <person name="Berthelot C."/>
            <person name="Parey E."/>
            <person name="Roest-Crollius H."/>
            <person name="Braasch I."/>
            <person name="Postlethwait J."/>
            <person name="Bobe J."/>
            <person name="Montfort J."/>
            <person name="Bouchez O."/>
            <person name="Begum T."/>
            <person name="Mejri S."/>
            <person name="Adams A."/>
            <person name="Chen W.-J."/>
            <person name="Guiguen Y."/>
        </authorList>
    </citation>
    <scope>NUCLEOTIDE SEQUENCE</scope>
    <source>
        <strain evidence="4">YG-15Mar2019-1</strain>
        <tissue evidence="4">Brain</tissue>
    </source>
</reference>
<dbReference type="AlphaFoldDB" id="A0A9D3PH08"/>
<organism evidence="4 5">
    <name type="scientific">Megalops atlanticus</name>
    <name type="common">Tarpon</name>
    <name type="synonym">Clupea gigantea</name>
    <dbReference type="NCBI Taxonomy" id="7932"/>
    <lineage>
        <taxon>Eukaryota</taxon>
        <taxon>Metazoa</taxon>
        <taxon>Chordata</taxon>
        <taxon>Craniata</taxon>
        <taxon>Vertebrata</taxon>
        <taxon>Euteleostomi</taxon>
        <taxon>Actinopterygii</taxon>
        <taxon>Neopterygii</taxon>
        <taxon>Teleostei</taxon>
        <taxon>Elopiformes</taxon>
        <taxon>Megalopidae</taxon>
        <taxon>Megalops</taxon>
    </lineage>
</organism>
<dbReference type="PANTHER" id="PTHR14965">
    <property type="entry name" value="SI:CH73-248E21.1"/>
    <property type="match status" value="1"/>
</dbReference>
<feature type="compositionally biased region" description="Basic and acidic residues" evidence="3">
    <location>
        <begin position="84"/>
        <end position="110"/>
    </location>
</feature>
<evidence type="ECO:0000256" key="3">
    <source>
        <dbReference type="SAM" id="MobiDB-lite"/>
    </source>
</evidence>
<feature type="compositionally biased region" description="Basic and acidic residues" evidence="3">
    <location>
        <begin position="1"/>
        <end position="11"/>
    </location>
</feature>
<dbReference type="SUPFAM" id="SSF56854">
    <property type="entry name" value="Bcl-2 inhibitors of programmed cell death"/>
    <property type="match status" value="1"/>
</dbReference>
<dbReference type="EMBL" id="JAFDVH010000019">
    <property type="protein sequence ID" value="KAG7459853.1"/>
    <property type="molecule type" value="Genomic_DNA"/>
</dbReference>
<dbReference type="PANTHER" id="PTHR14965:SF2">
    <property type="entry name" value="BCL-2-LIKE PROTEIN 12"/>
    <property type="match status" value="1"/>
</dbReference>
<comment type="caution">
    <text evidence="4">The sequence shown here is derived from an EMBL/GenBank/DDBJ whole genome shotgun (WGS) entry which is preliminary data.</text>
</comment>
<dbReference type="OrthoDB" id="9948760at2759"/>
<keyword evidence="1" id="KW-0597">Phosphoprotein</keyword>